<feature type="transmembrane region" description="Helical" evidence="1">
    <location>
        <begin position="37"/>
        <end position="60"/>
    </location>
</feature>
<feature type="transmembrane region" description="Helical" evidence="1">
    <location>
        <begin position="183"/>
        <end position="204"/>
    </location>
</feature>
<feature type="transmembrane region" description="Helical" evidence="1">
    <location>
        <begin position="410"/>
        <end position="431"/>
    </location>
</feature>
<protein>
    <recommendedName>
        <fullName evidence="4">YfhO family protein</fullName>
    </recommendedName>
</protein>
<feature type="transmembrane region" description="Helical" evidence="1">
    <location>
        <begin position="500"/>
        <end position="520"/>
    </location>
</feature>
<dbReference type="PANTHER" id="PTHR38454">
    <property type="entry name" value="INTEGRAL MEMBRANE PROTEIN-RELATED"/>
    <property type="match status" value="1"/>
</dbReference>
<evidence type="ECO:0000313" key="3">
    <source>
        <dbReference type="Proteomes" id="UP000539175"/>
    </source>
</evidence>
<keyword evidence="1" id="KW-1133">Transmembrane helix</keyword>
<accession>A0A7X0AVU8</accession>
<keyword evidence="3" id="KW-1185">Reference proteome</keyword>
<dbReference type="RefSeq" id="WP_184796527.1">
    <property type="nucleotide sequence ID" value="NZ_JACIIZ010000001.1"/>
</dbReference>
<keyword evidence="1" id="KW-0812">Transmembrane</keyword>
<reference evidence="2 3" key="1">
    <citation type="submission" date="2020-08" db="EMBL/GenBank/DDBJ databases">
        <title>Genomic Encyclopedia of Type Strains, Phase IV (KMG-IV): sequencing the most valuable type-strain genomes for metagenomic binning, comparative biology and taxonomic classification.</title>
        <authorList>
            <person name="Goeker M."/>
        </authorList>
    </citation>
    <scope>NUCLEOTIDE SEQUENCE [LARGE SCALE GENOMIC DNA]</scope>
    <source>
        <strain evidence="2 3">DSM 22198</strain>
    </source>
</reference>
<dbReference type="AlphaFoldDB" id="A0A7X0AVU8"/>
<feature type="transmembrane region" description="Helical" evidence="1">
    <location>
        <begin position="369"/>
        <end position="390"/>
    </location>
</feature>
<proteinExistence type="predicted"/>
<comment type="caution">
    <text evidence="2">The sequence shown here is derived from an EMBL/GenBank/DDBJ whole genome shotgun (WGS) entry which is preliminary data.</text>
</comment>
<evidence type="ECO:0000256" key="1">
    <source>
        <dbReference type="SAM" id="Phobius"/>
    </source>
</evidence>
<feature type="transmembrane region" description="Helical" evidence="1">
    <location>
        <begin position="335"/>
        <end position="357"/>
    </location>
</feature>
<organism evidence="2 3">
    <name type="scientific">Nitrospirillum iridis</name>
    <dbReference type="NCBI Taxonomy" id="765888"/>
    <lineage>
        <taxon>Bacteria</taxon>
        <taxon>Pseudomonadati</taxon>
        <taxon>Pseudomonadota</taxon>
        <taxon>Alphaproteobacteria</taxon>
        <taxon>Rhodospirillales</taxon>
        <taxon>Azospirillaceae</taxon>
        <taxon>Nitrospirillum</taxon>
    </lineage>
</organism>
<gene>
    <name evidence="2" type="ORF">FHS74_000157</name>
</gene>
<name>A0A7X0AVU8_9PROT</name>
<sequence length="906" mass="97243">MMLNTAAAHSISQEYSASPPSHFKRPPTEAALRAYKWAIILVLLAPLLVKLPLILGLLLADPRILYSGLAADVVAPRGLSTLDPNIAFTSDALGHRAALDLLSGHIPWWNPYEGVGGPMAGEMQSAALFPLNLLLALPNGQLYMHLSLQLLSGLFTVLLMRRLGTSALAASAAGLLFEFNGTFAWLANAVVNPIPFLPMVLLGVEEVRHRVLTGLRGGWAWIGIGLALSLYSGFPEVAYLNGLLIGAWTLARLPLAAKRPAVAYLLRVGLGAAGGLALAAPILIAFLGYLPDAFVGGHEGNGFRDAHVEAQHLVNLTIPYLFGRLAELPGTEGGMFWGGVGGYVPFGGMALAIAGCFGRTLRGLRWTLAAWSAVALAAIYGTPVLTQLVTSIPAVGTAAFFRYLPPSVEFAMAVLAGFACQDLIAAGLATPHRRLSPALLMGLVLASTVTALGMFIAVRYYPQLPRPSIWFPVSLGLVALAATLIFLLNVARLSSEQRALAASGIVAVEAVLMFAFPMAVTPRKGTLVEGGVQFLQSNLHLQRFYTLGPIAPNYGAYYGIASINHNDLPLPRAWVRYVPEHLDSNIIDILFTGNQRAVANGPSAADELRRNLEEYQRVGVRYLVMSAGENPFRRLPREFAVERPNNQAISLSDGGKAVLRWSHPDIDQPVAAVSIMIGTYNNKSDGLLAATICADDICADTTRDLTKAGDNQFLTLDLAQPLPPPKEHLTISLRKVGGGTPVALWAWPSQPDSRMSLAVDGFSGPAHEVKIAVDLSDRAEKPKQVYADRVMTIFELPNPAPYFAAEGCELQPQSREWVVADCAAAASLTRQELFLPGWSAQVGADQQEVRPDGPIFQKIDLPAGRSEVRFRYRPPYMPAGYALFLVGIALALWALRSGAQADRKQA</sequence>
<feature type="transmembrane region" description="Helical" evidence="1">
    <location>
        <begin position="469"/>
        <end position="488"/>
    </location>
</feature>
<dbReference type="Proteomes" id="UP000539175">
    <property type="component" value="Unassembled WGS sequence"/>
</dbReference>
<feature type="transmembrane region" description="Helical" evidence="1">
    <location>
        <begin position="264"/>
        <end position="290"/>
    </location>
</feature>
<feature type="transmembrane region" description="Helical" evidence="1">
    <location>
        <begin position="211"/>
        <end position="231"/>
    </location>
</feature>
<evidence type="ECO:0000313" key="2">
    <source>
        <dbReference type="EMBL" id="MBB6249624.1"/>
    </source>
</evidence>
<dbReference type="InterPro" id="IPR018580">
    <property type="entry name" value="Uncharacterised_YfhO"/>
</dbReference>
<dbReference type="PANTHER" id="PTHR38454:SF1">
    <property type="entry name" value="INTEGRAL MEMBRANE PROTEIN"/>
    <property type="match status" value="1"/>
</dbReference>
<evidence type="ECO:0008006" key="4">
    <source>
        <dbReference type="Google" id="ProtNLM"/>
    </source>
</evidence>
<feature type="transmembrane region" description="Helical" evidence="1">
    <location>
        <begin position="237"/>
        <end position="257"/>
    </location>
</feature>
<feature type="transmembrane region" description="Helical" evidence="1">
    <location>
        <begin position="438"/>
        <end position="457"/>
    </location>
</feature>
<feature type="transmembrane region" description="Helical" evidence="1">
    <location>
        <begin position="876"/>
        <end position="895"/>
    </location>
</feature>
<dbReference type="EMBL" id="JACIIZ010000001">
    <property type="protein sequence ID" value="MBB6249624.1"/>
    <property type="molecule type" value="Genomic_DNA"/>
</dbReference>
<keyword evidence="1" id="KW-0472">Membrane</keyword>